<reference evidence="1 2" key="1">
    <citation type="submission" date="2019-08" db="EMBL/GenBank/DDBJ databases">
        <title>The genome of the soybean aphid Biotype 1, its phylome, world population structure and adaptation to the North American continent.</title>
        <authorList>
            <person name="Giordano R."/>
            <person name="Donthu R.K."/>
            <person name="Hernandez A.G."/>
            <person name="Wright C.L."/>
            <person name="Zimin A.V."/>
        </authorList>
    </citation>
    <scope>NUCLEOTIDE SEQUENCE [LARGE SCALE GENOMIC DNA]</scope>
    <source>
        <tissue evidence="1">Whole aphids</tissue>
    </source>
</reference>
<evidence type="ECO:0000313" key="1">
    <source>
        <dbReference type="EMBL" id="KAE9536350.1"/>
    </source>
</evidence>
<evidence type="ECO:0000313" key="2">
    <source>
        <dbReference type="Proteomes" id="UP000475862"/>
    </source>
</evidence>
<organism evidence="1 2">
    <name type="scientific">Aphis glycines</name>
    <name type="common">Soybean aphid</name>
    <dbReference type="NCBI Taxonomy" id="307491"/>
    <lineage>
        <taxon>Eukaryota</taxon>
        <taxon>Metazoa</taxon>
        <taxon>Ecdysozoa</taxon>
        <taxon>Arthropoda</taxon>
        <taxon>Hexapoda</taxon>
        <taxon>Insecta</taxon>
        <taxon>Pterygota</taxon>
        <taxon>Neoptera</taxon>
        <taxon>Paraneoptera</taxon>
        <taxon>Hemiptera</taxon>
        <taxon>Sternorrhyncha</taxon>
        <taxon>Aphidomorpha</taxon>
        <taxon>Aphidoidea</taxon>
        <taxon>Aphididae</taxon>
        <taxon>Aphidini</taxon>
        <taxon>Aphis</taxon>
        <taxon>Aphis</taxon>
    </lineage>
</organism>
<comment type="caution">
    <text evidence="1">The sequence shown here is derived from an EMBL/GenBank/DDBJ whole genome shotgun (WGS) entry which is preliminary data.</text>
</comment>
<name>A0A6G0TR08_APHGL</name>
<sequence>MYKKRNSENSPINSVYYEVFQWRNYGGGYGDISLQTYFNLREVWGDIAPLERNNNLILLFVQIYKNNSTSIHLIIHHKIMMPMGNFTCQLNFNKAKVTDINDSSITLKIKIEIAIMRLCPVSKPFIPANIFIAFVQNTASIPIYSKNISERFRYNNCSRVKIYYKIITSLCGNRVVSFCNICRPNMSGINRKIVIRKVHPVTTPKASEFKSNFLFKSFPYKLALINIDFKCGIMFSNTKLQNTRHMTCYPHHWKLDNLKFHDKRKDTLRLNYYNSYVIKSQVISVFNIDRVKSFTQFEYLNGNRLTLVHQAAFKIR</sequence>
<dbReference type="EMBL" id="VYZN01000023">
    <property type="protein sequence ID" value="KAE9536350.1"/>
    <property type="molecule type" value="Genomic_DNA"/>
</dbReference>
<gene>
    <name evidence="1" type="ORF">AGLY_007139</name>
</gene>
<accession>A0A6G0TR08</accession>
<keyword evidence="2" id="KW-1185">Reference proteome</keyword>
<dbReference type="Proteomes" id="UP000475862">
    <property type="component" value="Unassembled WGS sequence"/>
</dbReference>
<dbReference type="AlphaFoldDB" id="A0A6G0TR08"/>
<protein>
    <submittedName>
        <fullName evidence="1">Uncharacterized protein</fullName>
    </submittedName>
</protein>
<proteinExistence type="predicted"/>